<evidence type="ECO:0000256" key="5">
    <source>
        <dbReference type="ARBA" id="ARBA00023004"/>
    </source>
</evidence>
<organism evidence="7 8">
    <name type="scientific">Amycolatopsis camponoti</name>
    <dbReference type="NCBI Taxonomy" id="2606593"/>
    <lineage>
        <taxon>Bacteria</taxon>
        <taxon>Bacillati</taxon>
        <taxon>Actinomycetota</taxon>
        <taxon>Actinomycetes</taxon>
        <taxon>Pseudonocardiales</taxon>
        <taxon>Pseudonocardiaceae</taxon>
        <taxon>Amycolatopsis</taxon>
    </lineage>
</organism>
<keyword evidence="3" id="KW-0949">S-adenosyl-L-methionine</keyword>
<evidence type="ECO:0000256" key="3">
    <source>
        <dbReference type="ARBA" id="ARBA00022691"/>
    </source>
</evidence>
<dbReference type="SFLD" id="SFLDS00029">
    <property type="entry name" value="Radical_SAM"/>
    <property type="match status" value="1"/>
</dbReference>
<proteinExistence type="predicted"/>
<dbReference type="Proteomes" id="UP000399805">
    <property type="component" value="Unassembled WGS sequence"/>
</dbReference>
<evidence type="ECO:0000256" key="2">
    <source>
        <dbReference type="ARBA" id="ARBA00022485"/>
    </source>
</evidence>
<keyword evidence="6" id="KW-0411">Iron-sulfur</keyword>
<gene>
    <name evidence="7" type="ORF">AA23TX_00036</name>
</gene>
<evidence type="ECO:0000256" key="1">
    <source>
        <dbReference type="ARBA" id="ARBA00001966"/>
    </source>
</evidence>
<sequence length="225" mass="24305">MTPATVVRLERLHYPVTALGPGRRLGLWVQGCSLACPGCMSQHTWDPSGGRETTVAAVGDAWREALDDGADGVTISGGEPLQQAGIVSLLAALAEARDRARPEADILLYTGYTTREAELREPAALAFADAVITGRYARARPTRLIWRGSANQRLVPLTALGRRRYEPYLDAQPAQPPIQVGQDGDDVWLIGVPRSGDLAKLGHAVRDSGIGFTETTWSREEHTRG</sequence>
<dbReference type="GO" id="GO:0051539">
    <property type="term" value="F:4 iron, 4 sulfur cluster binding"/>
    <property type="evidence" value="ECO:0007669"/>
    <property type="project" value="UniProtKB-KW"/>
</dbReference>
<dbReference type="Pfam" id="PF13353">
    <property type="entry name" value="Fer4_12"/>
    <property type="match status" value="1"/>
</dbReference>
<dbReference type="SUPFAM" id="SSF102114">
    <property type="entry name" value="Radical SAM enzymes"/>
    <property type="match status" value="1"/>
</dbReference>
<keyword evidence="8" id="KW-1185">Reference proteome</keyword>
<dbReference type="EMBL" id="CABVGP010000001">
    <property type="protein sequence ID" value="VVJ15009.1"/>
    <property type="molecule type" value="Genomic_DNA"/>
</dbReference>
<dbReference type="RefSeq" id="WP_155540581.1">
    <property type="nucleotide sequence ID" value="NZ_CABVGP010000001.1"/>
</dbReference>
<keyword evidence="5" id="KW-0408">Iron</keyword>
<dbReference type="InterPro" id="IPR007197">
    <property type="entry name" value="rSAM"/>
</dbReference>
<dbReference type="InterPro" id="IPR034457">
    <property type="entry name" value="Organic_radical-activating"/>
</dbReference>
<dbReference type="CDD" id="cd01335">
    <property type="entry name" value="Radical_SAM"/>
    <property type="match status" value="1"/>
</dbReference>
<evidence type="ECO:0000256" key="6">
    <source>
        <dbReference type="ARBA" id="ARBA00023014"/>
    </source>
</evidence>
<name>A0A6I8LH63_9PSEU</name>
<dbReference type="PANTHER" id="PTHR30352">
    <property type="entry name" value="PYRUVATE FORMATE-LYASE-ACTIVATING ENZYME"/>
    <property type="match status" value="1"/>
</dbReference>
<dbReference type="GO" id="GO:0004748">
    <property type="term" value="F:ribonucleoside-diphosphate reductase activity, thioredoxin disulfide as acceptor"/>
    <property type="evidence" value="ECO:0007669"/>
    <property type="project" value="TreeGrafter"/>
</dbReference>
<protein>
    <submittedName>
        <fullName evidence="7">Ribonucleotide reductase of class III (Anaerobic)</fullName>
    </submittedName>
</protein>
<dbReference type="GO" id="GO:0046872">
    <property type="term" value="F:metal ion binding"/>
    <property type="evidence" value="ECO:0007669"/>
    <property type="project" value="UniProtKB-KW"/>
</dbReference>
<dbReference type="PANTHER" id="PTHR30352:SF2">
    <property type="entry name" value="ANAEROBIC RIBONUCLEOSIDE-TRIPHOSPHATE REDUCTASE-ACTIVATING PROTEIN"/>
    <property type="match status" value="1"/>
</dbReference>
<evidence type="ECO:0000256" key="4">
    <source>
        <dbReference type="ARBA" id="ARBA00022723"/>
    </source>
</evidence>
<evidence type="ECO:0000313" key="8">
    <source>
        <dbReference type="Proteomes" id="UP000399805"/>
    </source>
</evidence>
<dbReference type="AlphaFoldDB" id="A0A6I8LH63"/>
<dbReference type="Gene3D" id="3.20.20.70">
    <property type="entry name" value="Aldolase class I"/>
    <property type="match status" value="1"/>
</dbReference>
<dbReference type="InterPro" id="IPR013785">
    <property type="entry name" value="Aldolase_TIM"/>
</dbReference>
<keyword evidence="4" id="KW-0479">Metal-binding</keyword>
<dbReference type="InterPro" id="IPR058240">
    <property type="entry name" value="rSAM_sf"/>
</dbReference>
<accession>A0A6I8LH63</accession>
<comment type="cofactor">
    <cofactor evidence="1">
        <name>[4Fe-4S] cluster</name>
        <dbReference type="ChEBI" id="CHEBI:49883"/>
    </cofactor>
</comment>
<reference evidence="7 8" key="1">
    <citation type="submission" date="2019-09" db="EMBL/GenBank/DDBJ databases">
        <authorList>
            <person name="Leyn A S."/>
        </authorList>
    </citation>
    <scope>NUCLEOTIDE SEQUENCE [LARGE SCALE GENOMIC DNA]</scope>
    <source>
        <strain evidence="7">AA231_1</strain>
    </source>
</reference>
<keyword evidence="2" id="KW-0004">4Fe-4S</keyword>
<evidence type="ECO:0000313" key="7">
    <source>
        <dbReference type="EMBL" id="VVJ15009.1"/>
    </source>
</evidence>